<comment type="caution">
    <text evidence="2">The sequence shown here is derived from an EMBL/GenBank/DDBJ whole genome shotgun (WGS) entry which is preliminary data.</text>
</comment>
<accession>A0ABQ1YUM0</accession>
<dbReference type="PANTHER" id="PTHR37804:SF1">
    <property type="entry name" value="CDAA REGULATORY PROTEIN CDAR"/>
    <property type="match status" value="1"/>
</dbReference>
<evidence type="ECO:0008006" key="4">
    <source>
        <dbReference type="Google" id="ProtNLM"/>
    </source>
</evidence>
<dbReference type="Gene3D" id="2.170.120.40">
    <property type="entry name" value="YbbR-like domain"/>
    <property type="match status" value="2"/>
</dbReference>
<dbReference type="PANTHER" id="PTHR37804">
    <property type="entry name" value="CDAA REGULATORY PROTEIN CDAR"/>
    <property type="match status" value="1"/>
</dbReference>
<dbReference type="InterPro" id="IPR053154">
    <property type="entry name" value="c-di-AMP_regulator"/>
</dbReference>
<proteinExistence type="predicted"/>
<dbReference type="Pfam" id="PF07949">
    <property type="entry name" value="YbbR"/>
    <property type="match status" value="3"/>
</dbReference>
<dbReference type="Proteomes" id="UP000659344">
    <property type="component" value="Unassembled WGS sequence"/>
</dbReference>
<dbReference type="RefSeq" id="WP_188542457.1">
    <property type="nucleotide sequence ID" value="NZ_BMFT01000006.1"/>
</dbReference>
<evidence type="ECO:0000313" key="2">
    <source>
        <dbReference type="EMBL" id="GGH39471.1"/>
    </source>
</evidence>
<dbReference type="EMBL" id="BMFT01000006">
    <property type="protein sequence ID" value="GGH39471.1"/>
    <property type="molecule type" value="Genomic_DNA"/>
</dbReference>
<gene>
    <name evidence="2" type="ORF">GCM10008013_48250</name>
</gene>
<evidence type="ECO:0000313" key="3">
    <source>
        <dbReference type="Proteomes" id="UP000659344"/>
    </source>
</evidence>
<sequence>MDKWLSHNNFAKIIALIFSIILWAMVHLDSGTPIPPTTSLNTKIIENVQIQVVGFNEDKYVLYDLESDKVNIEVRGKRTDITTNFSDYKVKLNLKNVKPGTVTLPLTTELPPGVQLVSINPSNVTVTIEAKETQELPVSIVTTGKLKSGLQMGSPVIAHEGLVKVTLPESEIGEVDKVQGIIDITGLEETLKGKTVKLVAYDKQGKEMNHAEVNPSSIEVDIPINKLYKNVPLEVRTTGQLPEGYILASIVKNVEGVAIYGTKEALEGINSHSVTIDLNQFVGGTEMKYSVDLTPPEGFEKIEPNAVTITVIAEPVKQKLMNGIPITLLNLDEQLKAKITSNVDNKISLTVLGAEKLLEALKTGDITVTADLSNLGIGTHRVPLEVKLPKYLELSDSDKSLYIDVELTDKSEPTTTLPEDEPVDTGGNATHPPEEENPSESNGTQNGG</sequence>
<dbReference type="InterPro" id="IPR012505">
    <property type="entry name" value="YbbR"/>
</dbReference>
<dbReference type="CDD" id="cd20206">
    <property type="entry name" value="YbbR"/>
    <property type="match status" value="1"/>
</dbReference>
<protein>
    <recommendedName>
        <fullName evidence="4">YbbR domain-containing protein</fullName>
    </recommendedName>
</protein>
<evidence type="ECO:0000256" key="1">
    <source>
        <dbReference type="SAM" id="MobiDB-lite"/>
    </source>
</evidence>
<name>A0ABQ1YUM0_9BACL</name>
<feature type="region of interest" description="Disordered" evidence="1">
    <location>
        <begin position="407"/>
        <end position="448"/>
    </location>
</feature>
<reference evidence="3" key="1">
    <citation type="journal article" date="2019" name="Int. J. Syst. Evol. Microbiol.">
        <title>The Global Catalogue of Microorganisms (GCM) 10K type strain sequencing project: providing services to taxonomists for standard genome sequencing and annotation.</title>
        <authorList>
            <consortium name="The Broad Institute Genomics Platform"/>
            <consortium name="The Broad Institute Genome Sequencing Center for Infectious Disease"/>
            <person name="Wu L."/>
            <person name="Ma J."/>
        </authorList>
    </citation>
    <scope>NUCLEOTIDE SEQUENCE [LARGE SCALE GENOMIC DNA]</scope>
    <source>
        <strain evidence="3">CGMCC 1.12769</strain>
    </source>
</reference>
<keyword evidence="3" id="KW-1185">Reference proteome</keyword>
<organism evidence="2 3">
    <name type="scientific">Paenibacillus segetis</name>
    <dbReference type="NCBI Taxonomy" id="1325360"/>
    <lineage>
        <taxon>Bacteria</taxon>
        <taxon>Bacillati</taxon>
        <taxon>Bacillota</taxon>
        <taxon>Bacilli</taxon>
        <taxon>Bacillales</taxon>
        <taxon>Paenibacillaceae</taxon>
        <taxon>Paenibacillus</taxon>
    </lineage>
</organism>
<dbReference type="Gene3D" id="2.170.120.30">
    <property type="match status" value="2"/>
</dbReference>